<proteinExistence type="predicted"/>
<dbReference type="InterPro" id="IPR009057">
    <property type="entry name" value="Homeodomain-like_sf"/>
</dbReference>
<dbReference type="Pfam" id="PF00440">
    <property type="entry name" value="TetR_N"/>
    <property type="match status" value="1"/>
</dbReference>
<dbReference type="Gene3D" id="1.10.357.10">
    <property type="entry name" value="Tetracycline Repressor, domain 2"/>
    <property type="match status" value="1"/>
</dbReference>
<dbReference type="SUPFAM" id="SSF46689">
    <property type="entry name" value="Homeodomain-like"/>
    <property type="match status" value="1"/>
</dbReference>
<organism evidence="6 7">
    <name type="scientific">Brachybacterium huguangmaarense</name>
    <dbReference type="NCBI Taxonomy" id="1652028"/>
    <lineage>
        <taxon>Bacteria</taxon>
        <taxon>Bacillati</taxon>
        <taxon>Actinomycetota</taxon>
        <taxon>Actinomycetes</taxon>
        <taxon>Micrococcales</taxon>
        <taxon>Dermabacteraceae</taxon>
        <taxon>Brachybacterium</taxon>
    </lineage>
</organism>
<protein>
    <submittedName>
        <fullName evidence="6">TetR/AcrR family transcriptional regulator</fullName>
    </submittedName>
</protein>
<name>A0ABY6FYH2_9MICO</name>
<keyword evidence="1" id="KW-0805">Transcription regulation</keyword>
<evidence type="ECO:0000313" key="6">
    <source>
        <dbReference type="EMBL" id="UYG15885.1"/>
    </source>
</evidence>
<evidence type="ECO:0000256" key="2">
    <source>
        <dbReference type="ARBA" id="ARBA00023125"/>
    </source>
</evidence>
<evidence type="ECO:0000256" key="3">
    <source>
        <dbReference type="ARBA" id="ARBA00023163"/>
    </source>
</evidence>
<feature type="DNA-binding region" description="H-T-H motif" evidence="4">
    <location>
        <begin position="30"/>
        <end position="49"/>
    </location>
</feature>
<dbReference type="RefSeq" id="WP_263593099.1">
    <property type="nucleotide sequence ID" value="NZ_CP107020.1"/>
</dbReference>
<dbReference type="EMBL" id="CP107020">
    <property type="protein sequence ID" value="UYG15885.1"/>
    <property type="molecule type" value="Genomic_DNA"/>
</dbReference>
<accession>A0ABY6FYH2</accession>
<reference evidence="6" key="1">
    <citation type="submission" date="2022-10" db="EMBL/GenBank/DDBJ databases">
        <title>Whole-Genome Sequencing of Brachybacterium huguangmaarense BRM-3, Isolated from Betula schmidtii.</title>
        <authorList>
            <person name="Haam D."/>
        </authorList>
    </citation>
    <scope>NUCLEOTIDE SEQUENCE</scope>
    <source>
        <strain evidence="6">BRM-3</strain>
    </source>
</reference>
<dbReference type="InterPro" id="IPR001647">
    <property type="entry name" value="HTH_TetR"/>
</dbReference>
<dbReference type="PROSITE" id="PS50977">
    <property type="entry name" value="HTH_TETR_2"/>
    <property type="match status" value="1"/>
</dbReference>
<dbReference type="InterPro" id="IPR050109">
    <property type="entry name" value="HTH-type_TetR-like_transc_reg"/>
</dbReference>
<gene>
    <name evidence="6" type="ORF">BRM3_09565</name>
</gene>
<dbReference type="Proteomes" id="UP001164305">
    <property type="component" value="Chromosome"/>
</dbReference>
<evidence type="ECO:0000256" key="4">
    <source>
        <dbReference type="PROSITE-ProRule" id="PRU00335"/>
    </source>
</evidence>
<evidence type="ECO:0000259" key="5">
    <source>
        <dbReference type="PROSITE" id="PS50977"/>
    </source>
</evidence>
<dbReference type="PANTHER" id="PTHR30055:SF234">
    <property type="entry name" value="HTH-TYPE TRANSCRIPTIONAL REGULATOR BETI"/>
    <property type="match status" value="1"/>
</dbReference>
<keyword evidence="2 4" id="KW-0238">DNA-binding</keyword>
<dbReference type="PANTHER" id="PTHR30055">
    <property type="entry name" value="HTH-TYPE TRANSCRIPTIONAL REGULATOR RUTR"/>
    <property type="match status" value="1"/>
</dbReference>
<keyword evidence="7" id="KW-1185">Reference proteome</keyword>
<evidence type="ECO:0000313" key="7">
    <source>
        <dbReference type="Proteomes" id="UP001164305"/>
    </source>
</evidence>
<keyword evidence="3" id="KW-0804">Transcription</keyword>
<evidence type="ECO:0000256" key="1">
    <source>
        <dbReference type="ARBA" id="ARBA00023015"/>
    </source>
</evidence>
<feature type="domain" description="HTH tetR-type" evidence="5">
    <location>
        <begin position="6"/>
        <end position="67"/>
    </location>
</feature>
<sequence>MGQHGDRAREALLDSAEELFARHGIDVVSNRSIAEHAGSANHSAVAYHFGGREGLLQALLARGRDDMNRRRAELVEALPERPGLGDVVAAHILPWTEHLESLPVPSWRARFLFQVSSIPSGAESLEASTVRSDQLEEVLTASLDELRDIPDSVLRGRARLLGGMVLGICANFEAQVEDGTARGSWLTVGYFLIDAATGLLSAPVTHPTDFITLDPPSAFAL</sequence>